<dbReference type="OrthoDB" id="39175at2759"/>
<proteinExistence type="predicted"/>
<dbReference type="Proteomes" id="UP000018001">
    <property type="component" value="Unassembled WGS sequence"/>
</dbReference>
<keyword evidence="2" id="KW-1185">Reference proteome</keyword>
<evidence type="ECO:0008006" key="3">
    <source>
        <dbReference type="Google" id="ProtNLM"/>
    </source>
</evidence>
<organism evidence="1 2">
    <name type="scientific">Byssochlamys spectabilis (strain No. 5 / NBRC 109023)</name>
    <name type="common">Paecilomyces variotii</name>
    <dbReference type="NCBI Taxonomy" id="1356009"/>
    <lineage>
        <taxon>Eukaryota</taxon>
        <taxon>Fungi</taxon>
        <taxon>Dikarya</taxon>
        <taxon>Ascomycota</taxon>
        <taxon>Pezizomycotina</taxon>
        <taxon>Eurotiomycetes</taxon>
        <taxon>Eurotiomycetidae</taxon>
        <taxon>Eurotiales</taxon>
        <taxon>Thermoascaceae</taxon>
        <taxon>Paecilomyces</taxon>
    </lineage>
</organism>
<comment type="caution">
    <text evidence="1">The sequence shown here is derived from an EMBL/GenBank/DDBJ whole genome shotgun (WGS) entry which is preliminary data.</text>
</comment>
<name>V5G4D0_BYSSN</name>
<gene>
    <name evidence="1" type="ORF">PVAR5_4383</name>
</gene>
<dbReference type="eggNOG" id="ENOG502SUMK">
    <property type="taxonomic scope" value="Eukaryota"/>
</dbReference>
<accession>V5G4D0</accession>
<evidence type="ECO:0000313" key="1">
    <source>
        <dbReference type="EMBL" id="GAD95737.1"/>
    </source>
</evidence>
<dbReference type="EMBL" id="BAUL01000137">
    <property type="protein sequence ID" value="GAD95737.1"/>
    <property type="molecule type" value="Genomic_DNA"/>
</dbReference>
<reference evidence="2" key="1">
    <citation type="journal article" date="2014" name="Genome Announc.">
        <title>Draft genome sequence of the formaldehyde-resistant fungus Byssochlamys spectabilis No. 5 (anamorph Paecilomyces variotii No. 5) (NBRC109023).</title>
        <authorList>
            <person name="Oka T."/>
            <person name="Ekino K."/>
            <person name="Fukuda K."/>
            <person name="Nomura Y."/>
        </authorList>
    </citation>
    <scope>NUCLEOTIDE SEQUENCE [LARGE SCALE GENOMIC DNA]</scope>
    <source>
        <strain evidence="2">No. 5 / NBRC 109023</strain>
    </source>
</reference>
<evidence type="ECO:0000313" key="2">
    <source>
        <dbReference type="Proteomes" id="UP000018001"/>
    </source>
</evidence>
<dbReference type="InParanoid" id="V5G4D0"/>
<dbReference type="AlphaFoldDB" id="V5G4D0"/>
<protein>
    <recommendedName>
        <fullName evidence="3">Transcription factor domain-containing protein</fullName>
    </recommendedName>
</protein>
<sequence>MVDPPSVASRYRGTDEDFISGLSSGIHKSGISSIDGPSIPNLAIVSSLRNSEREIFYSTYWEDRCLPSLHPTFQKVSHLIREFAILNEAVLSLSACNMSRSNAEQRSLSPVSFMGAFSPDLTHQTRSEFYYSSAIKRFVQLNARDIQSKQLIIFIVLVLFALLESARGNFEAFYCHVRGLTTLMGGKLSYPNHDPIVNGLLTALMQMQYWIWWARVYFSSLDVQLEPYPIVLPGGLARCGDNLYERRVAVLGILHESHQLHSRALLQHWNHDSQSTGIDLPRYSKLLEEEGKKLDKWVSGLPSSDQPLRYSSLEDDYGLDTLTKAELFQSHEAALNYAYYIIARITQCTGSLCLLSNHSQNAIRHDHEEQYWVRRLLGVAKGMDMKTCIARNTYTIGISGLLMAALLRCQDQHLGLWIEGWLLTLENIHPTEEGSFPVYQLSTVARAVNQQRLMGRDVFGVSLPVDDGGGSPKLRYYNSQLISALLIHGRHRASGELYTDYVALGV</sequence>
<dbReference type="HOGENOM" id="CLU_029539_1_0_1"/>